<accession>A0AAX3ZXM2</accession>
<proteinExistence type="predicted"/>
<dbReference type="SMART" id="SM00062">
    <property type="entry name" value="PBPb"/>
    <property type="match status" value="1"/>
</dbReference>
<dbReference type="AlphaFoldDB" id="A0AAX3ZXM2"/>
<dbReference type="PROSITE" id="PS51257">
    <property type="entry name" value="PROKAR_LIPOPROTEIN"/>
    <property type="match status" value="1"/>
</dbReference>
<evidence type="ECO:0000259" key="3">
    <source>
        <dbReference type="SMART" id="SM00062"/>
    </source>
</evidence>
<dbReference type="SUPFAM" id="SSF53850">
    <property type="entry name" value="Periplasmic binding protein-like II"/>
    <property type="match status" value="1"/>
</dbReference>
<dbReference type="PANTHER" id="PTHR35936:SF17">
    <property type="entry name" value="ARGININE-BINDING EXTRACELLULAR PROTEIN ARTP"/>
    <property type="match status" value="1"/>
</dbReference>
<dbReference type="RefSeq" id="WP_053062094.1">
    <property type="nucleotide sequence ID" value="NZ_CP124545.1"/>
</dbReference>
<dbReference type="Gene3D" id="3.40.190.10">
    <property type="entry name" value="Periplasmic binding protein-like II"/>
    <property type="match status" value="2"/>
</dbReference>
<feature type="chain" id="PRO_5043780273" evidence="2">
    <location>
        <begin position="33"/>
        <end position="308"/>
    </location>
</feature>
<dbReference type="InterPro" id="IPR001638">
    <property type="entry name" value="Solute-binding_3/MltF_N"/>
</dbReference>
<organism evidence="4 5">
    <name type="scientific">Rhodococcus erythropolis</name>
    <name type="common">Arthrobacter picolinophilus</name>
    <dbReference type="NCBI Taxonomy" id="1833"/>
    <lineage>
        <taxon>Bacteria</taxon>
        <taxon>Bacillati</taxon>
        <taxon>Actinomycetota</taxon>
        <taxon>Actinomycetes</taxon>
        <taxon>Mycobacteriales</taxon>
        <taxon>Nocardiaceae</taxon>
        <taxon>Rhodococcus</taxon>
        <taxon>Rhodococcus erythropolis group</taxon>
    </lineage>
</organism>
<evidence type="ECO:0000256" key="1">
    <source>
        <dbReference type="ARBA" id="ARBA00022729"/>
    </source>
</evidence>
<dbReference type="EMBL" id="CP124545">
    <property type="protein sequence ID" value="WMN01812.1"/>
    <property type="molecule type" value="Genomic_DNA"/>
</dbReference>
<evidence type="ECO:0000313" key="4">
    <source>
        <dbReference type="EMBL" id="WMN01812.1"/>
    </source>
</evidence>
<reference evidence="4" key="1">
    <citation type="submission" date="2023-08" db="EMBL/GenBank/DDBJ databases">
        <title>Isolation and Characterization of Rhodococcus erythropolis MGMM8.</title>
        <authorList>
            <person name="Diabankana R.G.C."/>
            <person name="Afordoanyi D.M."/>
            <person name="Validov S.Z."/>
        </authorList>
    </citation>
    <scope>NUCLEOTIDE SEQUENCE</scope>
    <source>
        <strain evidence="4">MGMM8</strain>
    </source>
</reference>
<evidence type="ECO:0000256" key="2">
    <source>
        <dbReference type="SAM" id="SignalP"/>
    </source>
</evidence>
<feature type="signal peptide" evidence="2">
    <location>
        <begin position="1"/>
        <end position="32"/>
    </location>
</feature>
<name>A0AAX3ZXM2_RHOER</name>
<feature type="domain" description="Solute-binding protein family 3/N-terminal" evidence="3">
    <location>
        <begin position="61"/>
        <end position="294"/>
    </location>
</feature>
<evidence type="ECO:0000313" key="5">
    <source>
        <dbReference type="Proteomes" id="UP001230933"/>
    </source>
</evidence>
<protein>
    <submittedName>
        <fullName evidence="4">Transporter substrate-binding domain-containing protein</fullName>
    </submittedName>
</protein>
<gene>
    <name evidence="4" type="ORF">QIE55_31435</name>
</gene>
<dbReference type="Proteomes" id="UP001230933">
    <property type="component" value="Chromosome"/>
</dbReference>
<dbReference type="Pfam" id="PF00497">
    <property type="entry name" value="SBP_bac_3"/>
    <property type="match status" value="1"/>
</dbReference>
<sequence>MTTFIQRRHTIAAVLCAGSVLAGSACSSGATADSSSAAQPSVQMDSALHDALPQRIRDAGKLVIVMPGVNPPWWQKAGDSYSGAAAELTGQLGEVLGINVEYVPMNDLAGAFAAVSSGRYDAGFNPYGDTGKSENIQLVDVVREIVPFLVPKGNPKGVNGLDDVCGISVSALGPAGTGSAYKILTDRSDRCVAEGKSAINVVGLKSVPDGVLSVKSGRADAFFASGAPLSYYAKTSDGALEITGKDADNGFSNLYQGMILPLNSPLTPTILAGFQKVFDSGAYDEIMNRYELQAQMLDAPGVDLARAK</sequence>
<dbReference type="PANTHER" id="PTHR35936">
    <property type="entry name" value="MEMBRANE-BOUND LYTIC MUREIN TRANSGLYCOSYLASE F"/>
    <property type="match status" value="1"/>
</dbReference>
<keyword evidence="1 2" id="KW-0732">Signal</keyword>